<evidence type="ECO:0000313" key="3">
    <source>
        <dbReference type="Proteomes" id="UP000216478"/>
    </source>
</evidence>
<organism evidence="2 3">
    <name type="scientific">Brucella grignonensis</name>
    <dbReference type="NCBI Taxonomy" id="94627"/>
    <lineage>
        <taxon>Bacteria</taxon>
        <taxon>Pseudomonadati</taxon>
        <taxon>Pseudomonadota</taxon>
        <taxon>Alphaproteobacteria</taxon>
        <taxon>Hyphomicrobiales</taxon>
        <taxon>Brucellaceae</taxon>
        <taxon>Brucella/Ochrobactrum group</taxon>
        <taxon>Brucella</taxon>
    </lineage>
</organism>
<evidence type="ECO:0000313" key="2">
    <source>
        <dbReference type="EMBL" id="OYR18550.1"/>
    </source>
</evidence>
<dbReference type="EMBL" id="NNRL01000126">
    <property type="protein sequence ID" value="OYR18550.1"/>
    <property type="molecule type" value="Genomic_DNA"/>
</dbReference>
<feature type="non-terminal residue" evidence="2">
    <location>
        <position position="1"/>
    </location>
</feature>
<evidence type="ECO:0000256" key="1">
    <source>
        <dbReference type="SAM" id="Phobius"/>
    </source>
</evidence>
<name>A0A256FUX1_9HYPH</name>
<comment type="caution">
    <text evidence="2">The sequence shown here is derived from an EMBL/GenBank/DDBJ whole genome shotgun (WGS) entry which is preliminary data.</text>
</comment>
<sequence>LLCYALWHADPHAKVLGIVWMLIGVVVALGFYFSDRPERDEG</sequence>
<gene>
    <name evidence="2" type="ORF">CEV33_4840</name>
</gene>
<dbReference type="AlphaFoldDB" id="A0A256FUX1"/>
<keyword evidence="1" id="KW-0472">Membrane</keyword>
<feature type="transmembrane region" description="Helical" evidence="1">
    <location>
        <begin position="15"/>
        <end position="33"/>
    </location>
</feature>
<dbReference type="Proteomes" id="UP000216478">
    <property type="component" value="Unassembled WGS sequence"/>
</dbReference>
<protein>
    <submittedName>
        <fullName evidence="2">Uncharacterized protein</fullName>
    </submittedName>
</protein>
<keyword evidence="1" id="KW-1133">Transmembrane helix</keyword>
<keyword evidence="3" id="KW-1185">Reference proteome</keyword>
<proteinExistence type="predicted"/>
<accession>A0A256FUX1</accession>
<keyword evidence="1" id="KW-0812">Transmembrane</keyword>
<reference evidence="2 3" key="1">
    <citation type="submission" date="2017-07" db="EMBL/GenBank/DDBJ databases">
        <title>Phylogenetic study on the rhizospheric bacterium Ochrobactrum sp. A44.</title>
        <authorList>
            <person name="Krzyzanowska D.M."/>
            <person name="Ossowicki A."/>
            <person name="Rajewska M."/>
            <person name="Maciag T."/>
            <person name="Kaczynski Z."/>
            <person name="Czerwicka M."/>
            <person name="Jafra S."/>
        </authorList>
    </citation>
    <scope>NUCLEOTIDE SEQUENCE [LARGE SCALE GENOMIC DNA]</scope>
    <source>
        <strain evidence="2 3">OgA9a</strain>
    </source>
</reference>